<evidence type="ECO:0000256" key="1">
    <source>
        <dbReference type="SAM" id="MobiDB-lite"/>
    </source>
</evidence>
<protein>
    <submittedName>
        <fullName evidence="2">Uncharacterized protein</fullName>
    </submittedName>
</protein>
<name>A0AAV1GIZ5_XYRNO</name>
<reference evidence="2" key="1">
    <citation type="submission" date="2023-08" db="EMBL/GenBank/DDBJ databases">
        <authorList>
            <person name="Alioto T."/>
            <person name="Alioto T."/>
            <person name="Gomez Garrido J."/>
        </authorList>
    </citation>
    <scope>NUCLEOTIDE SEQUENCE</scope>
</reference>
<feature type="compositionally biased region" description="Acidic residues" evidence="1">
    <location>
        <begin position="41"/>
        <end position="52"/>
    </location>
</feature>
<feature type="region of interest" description="Disordered" evidence="1">
    <location>
        <begin position="1"/>
        <end position="22"/>
    </location>
</feature>
<feature type="compositionally biased region" description="Basic and acidic residues" evidence="1">
    <location>
        <begin position="7"/>
        <end position="22"/>
    </location>
</feature>
<proteinExistence type="predicted"/>
<accession>A0AAV1GIZ5</accession>
<feature type="compositionally biased region" description="Polar residues" evidence="1">
    <location>
        <begin position="53"/>
        <end position="71"/>
    </location>
</feature>
<sequence>MNRREGKRAALAEENKSKELTDATHSPRWLLLLLLRHHDEVEEEEEEEEEECASSSGIHTSSDTKGSKVRQQFSLRVKLEETSLKTRCQVEREKIIRQSLRVACVGICCREETILKTR</sequence>
<organism evidence="2 3">
    <name type="scientific">Xyrichtys novacula</name>
    <name type="common">Pearly razorfish</name>
    <name type="synonym">Hemipteronotus novacula</name>
    <dbReference type="NCBI Taxonomy" id="13765"/>
    <lineage>
        <taxon>Eukaryota</taxon>
        <taxon>Metazoa</taxon>
        <taxon>Chordata</taxon>
        <taxon>Craniata</taxon>
        <taxon>Vertebrata</taxon>
        <taxon>Euteleostomi</taxon>
        <taxon>Actinopterygii</taxon>
        <taxon>Neopterygii</taxon>
        <taxon>Teleostei</taxon>
        <taxon>Neoteleostei</taxon>
        <taxon>Acanthomorphata</taxon>
        <taxon>Eupercaria</taxon>
        <taxon>Labriformes</taxon>
        <taxon>Labridae</taxon>
        <taxon>Xyrichtys</taxon>
    </lineage>
</organism>
<dbReference type="EMBL" id="OY660877">
    <property type="protein sequence ID" value="CAJ1072781.1"/>
    <property type="molecule type" value="Genomic_DNA"/>
</dbReference>
<gene>
    <name evidence="2" type="ORF">XNOV1_A002712</name>
</gene>
<evidence type="ECO:0000313" key="3">
    <source>
        <dbReference type="Proteomes" id="UP001178508"/>
    </source>
</evidence>
<evidence type="ECO:0000313" key="2">
    <source>
        <dbReference type="EMBL" id="CAJ1072781.1"/>
    </source>
</evidence>
<keyword evidence="3" id="KW-1185">Reference proteome</keyword>
<dbReference type="Proteomes" id="UP001178508">
    <property type="component" value="Chromosome 14"/>
</dbReference>
<feature type="region of interest" description="Disordered" evidence="1">
    <location>
        <begin position="41"/>
        <end position="71"/>
    </location>
</feature>
<dbReference type="AlphaFoldDB" id="A0AAV1GIZ5"/>